<dbReference type="GO" id="GO:0009252">
    <property type="term" value="P:peptidoglycan biosynthetic process"/>
    <property type="evidence" value="ECO:0007669"/>
    <property type="project" value="TreeGrafter"/>
</dbReference>
<comment type="subcellular location">
    <subcellularLocation>
        <location evidence="1">Cell outer membrane</location>
    </subcellularLocation>
</comment>
<feature type="chain" id="PRO_5019449762" description="MipA/OmpV family protein" evidence="6">
    <location>
        <begin position="23"/>
        <end position="303"/>
    </location>
</feature>
<feature type="signal peptide" evidence="6">
    <location>
        <begin position="1"/>
        <end position="22"/>
    </location>
</feature>
<dbReference type="RefSeq" id="WP_126777416.1">
    <property type="nucleotide sequence ID" value="NZ_PIPM01000011.1"/>
</dbReference>
<reference evidence="7 8" key="1">
    <citation type="journal article" date="2011" name="Front. Microbiol.">
        <title>Genomic signatures of strain selection and enhancement in Bacillus atrophaeus var. globigii, a historical biowarfare simulant.</title>
        <authorList>
            <person name="Gibbons H.S."/>
            <person name="Broomall S.M."/>
            <person name="McNew L.A."/>
            <person name="Daligault H."/>
            <person name="Chapman C."/>
            <person name="Bruce D."/>
            <person name="Karavis M."/>
            <person name="Krepps M."/>
            <person name="McGregor P.A."/>
            <person name="Hong C."/>
            <person name="Park K.H."/>
            <person name="Akmal A."/>
            <person name="Feldman A."/>
            <person name="Lin J.S."/>
            <person name="Chang W.E."/>
            <person name="Higgs B.W."/>
            <person name="Demirev P."/>
            <person name="Lindquist J."/>
            <person name="Liem A."/>
            <person name="Fochler E."/>
            <person name="Read T.D."/>
            <person name="Tapia R."/>
            <person name="Johnson S."/>
            <person name="Bishop-Lilly K.A."/>
            <person name="Detter C."/>
            <person name="Han C."/>
            <person name="Sozhamannan S."/>
            <person name="Rosenzweig C.N."/>
            <person name="Skowronski E.W."/>
        </authorList>
    </citation>
    <scope>NUCLEOTIDE SEQUENCE [LARGE SCALE GENOMIC DNA]</scope>
    <source>
        <strain evidence="7 8">GYP-17</strain>
    </source>
</reference>
<proteinExistence type="inferred from homology"/>
<dbReference type="PANTHER" id="PTHR38776:SF1">
    <property type="entry name" value="MLTA-INTERACTING PROTEIN-RELATED"/>
    <property type="match status" value="1"/>
</dbReference>
<evidence type="ECO:0008006" key="9">
    <source>
        <dbReference type="Google" id="ProtNLM"/>
    </source>
</evidence>
<keyword evidence="4" id="KW-0472">Membrane</keyword>
<evidence type="ECO:0000256" key="1">
    <source>
        <dbReference type="ARBA" id="ARBA00004442"/>
    </source>
</evidence>
<evidence type="ECO:0000313" key="8">
    <source>
        <dbReference type="Proteomes" id="UP000288405"/>
    </source>
</evidence>
<accession>A0A432WBQ5</accession>
<evidence type="ECO:0000256" key="2">
    <source>
        <dbReference type="ARBA" id="ARBA00005722"/>
    </source>
</evidence>
<dbReference type="Proteomes" id="UP000288405">
    <property type="component" value="Unassembled WGS sequence"/>
</dbReference>
<keyword evidence="8" id="KW-1185">Reference proteome</keyword>
<evidence type="ECO:0000256" key="5">
    <source>
        <dbReference type="ARBA" id="ARBA00023237"/>
    </source>
</evidence>
<dbReference type="InterPro" id="IPR010583">
    <property type="entry name" value="MipA"/>
</dbReference>
<protein>
    <recommendedName>
        <fullName evidence="9">MipA/OmpV family protein</fullName>
    </recommendedName>
</protein>
<dbReference type="AlphaFoldDB" id="A0A432WBQ5"/>
<keyword evidence="5" id="KW-0998">Cell outer membrane</keyword>
<dbReference type="Pfam" id="PF06629">
    <property type="entry name" value="MipA"/>
    <property type="match status" value="1"/>
</dbReference>
<evidence type="ECO:0000256" key="4">
    <source>
        <dbReference type="ARBA" id="ARBA00023136"/>
    </source>
</evidence>
<comment type="similarity">
    <text evidence="2">Belongs to the MipA/OmpV family.</text>
</comment>
<gene>
    <name evidence="7" type="ORF">CWE11_09675</name>
</gene>
<dbReference type="PANTHER" id="PTHR38776">
    <property type="entry name" value="MLTA-INTERACTING PROTEIN-RELATED"/>
    <property type="match status" value="1"/>
</dbReference>
<comment type="caution">
    <text evidence="7">The sequence shown here is derived from an EMBL/GenBank/DDBJ whole genome shotgun (WGS) entry which is preliminary data.</text>
</comment>
<evidence type="ECO:0000256" key="3">
    <source>
        <dbReference type="ARBA" id="ARBA00022729"/>
    </source>
</evidence>
<keyword evidence="3 6" id="KW-0732">Signal</keyword>
<organism evidence="7 8">
    <name type="scientific">Aliidiomarina sanyensis</name>
    <dbReference type="NCBI Taxonomy" id="1249555"/>
    <lineage>
        <taxon>Bacteria</taxon>
        <taxon>Pseudomonadati</taxon>
        <taxon>Pseudomonadota</taxon>
        <taxon>Gammaproteobacteria</taxon>
        <taxon>Alteromonadales</taxon>
        <taxon>Idiomarinaceae</taxon>
        <taxon>Aliidiomarina</taxon>
    </lineage>
</organism>
<sequence>MKRAPLVLLISMLALFSATISAQEQVLEVPCEEYETGCIDTRTWHLSASIGYGERSNPLRGGKALPIYLVPDIYYYGDRFFFDNGILGLSLQQRSRVETSLVTQLNLERAYFASNLTGIWLGNQTSGSGDVSLMPPTDPPGGSDETEIRPLRIDDVASRRWALDGGVQLDMYPHKLIHVRMQLLTDLTGVHHGQQMNIRLATAREGHLGLLEVGAELNWKSRDLIDYYYGVNERDSGVPTAFYYEGRAVWQPALTASWHYPLNAQWSWVSSGRLQWLGSGMSDSPLAERRHVSTFFTGVSYRF</sequence>
<name>A0A432WBQ5_9GAMM</name>
<dbReference type="OrthoDB" id="9148544at2"/>
<dbReference type="GO" id="GO:0009279">
    <property type="term" value="C:cell outer membrane"/>
    <property type="evidence" value="ECO:0007669"/>
    <property type="project" value="UniProtKB-SubCell"/>
</dbReference>
<evidence type="ECO:0000256" key="6">
    <source>
        <dbReference type="SAM" id="SignalP"/>
    </source>
</evidence>
<evidence type="ECO:0000313" key="7">
    <source>
        <dbReference type="EMBL" id="RUO29507.1"/>
    </source>
</evidence>
<dbReference type="EMBL" id="PIPM01000011">
    <property type="protein sequence ID" value="RUO29507.1"/>
    <property type="molecule type" value="Genomic_DNA"/>
</dbReference>